<proteinExistence type="predicted"/>
<feature type="region of interest" description="Disordered" evidence="1">
    <location>
        <begin position="48"/>
        <end position="70"/>
    </location>
</feature>
<sequence>MILSGAPILYLFVAASLDEPRLQWRGPDIETAMRRSADTDTLQASSFNWADRTALGSPGEMKGGTSGRYDDKEKVASRHNLGLTTASRARKKRYETLSTWRAEVSRAQPKASEQTQQAGSMAIAIGSTEHPRTGGIKDFEKADTFSQLKTWDESCGRRQCAKESILAPVNVLFAIGYVPGSICQGHVYCVDCFVDYVYRACPEGCPSLVAPVTIISSDLHYNTLSLKVETSYPETDNLSISRALQSRQHVQQYYALSSSIIFRGNDILLQKAKHKLSEVYSASECLVQSAEALQQCIADSAITHVDLVDISSQGETLHQTASNLNRKMFTLQIRGVPACDLLPGNRSADRQGNEIRAISNGGPATSLGKRRRTEGLEDHSSSSTPRRRL</sequence>
<reference evidence="2 3" key="1">
    <citation type="journal article" date="2019" name="Nat. Ecol. Evol.">
        <title>Megaphylogeny resolves global patterns of mushroom evolution.</title>
        <authorList>
            <person name="Varga T."/>
            <person name="Krizsan K."/>
            <person name="Foldi C."/>
            <person name="Dima B."/>
            <person name="Sanchez-Garcia M."/>
            <person name="Sanchez-Ramirez S."/>
            <person name="Szollosi G.J."/>
            <person name="Szarkandi J.G."/>
            <person name="Papp V."/>
            <person name="Albert L."/>
            <person name="Andreopoulos W."/>
            <person name="Angelini C."/>
            <person name="Antonin V."/>
            <person name="Barry K.W."/>
            <person name="Bougher N.L."/>
            <person name="Buchanan P."/>
            <person name="Buyck B."/>
            <person name="Bense V."/>
            <person name="Catcheside P."/>
            <person name="Chovatia M."/>
            <person name="Cooper J."/>
            <person name="Damon W."/>
            <person name="Desjardin D."/>
            <person name="Finy P."/>
            <person name="Geml J."/>
            <person name="Haridas S."/>
            <person name="Hughes K."/>
            <person name="Justo A."/>
            <person name="Karasinski D."/>
            <person name="Kautmanova I."/>
            <person name="Kiss B."/>
            <person name="Kocsube S."/>
            <person name="Kotiranta H."/>
            <person name="LaButti K.M."/>
            <person name="Lechner B.E."/>
            <person name="Liimatainen K."/>
            <person name="Lipzen A."/>
            <person name="Lukacs Z."/>
            <person name="Mihaltcheva S."/>
            <person name="Morgado L.N."/>
            <person name="Niskanen T."/>
            <person name="Noordeloos M.E."/>
            <person name="Ohm R.A."/>
            <person name="Ortiz-Santana B."/>
            <person name="Ovrebo C."/>
            <person name="Racz N."/>
            <person name="Riley R."/>
            <person name="Savchenko A."/>
            <person name="Shiryaev A."/>
            <person name="Soop K."/>
            <person name="Spirin V."/>
            <person name="Szebenyi C."/>
            <person name="Tomsovsky M."/>
            <person name="Tulloss R.E."/>
            <person name="Uehling J."/>
            <person name="Grigoriev I.V."/>
            <person name="Vagvolgyi C."/>
            <person name="Papp T."/>
            <person name="Martin F.M."/>
            <person name="Miettinen O."/>
            <person name="Hibbett D.S."/>
            <person name="Nagy L.G."/>
        </authorList>
    </citation>
    <scope>NUCLEOTIDE SEQUENCE [LARGE SCALE GENOMIC DNA]</scope>
    <source>
        <strain evidence="2 3">FP101781</strain>
    </source>
</reference>
<keyword evidence="3" id="KW-1185">Reference proteome</keyword>
<evidence type="ECO:0000313" key="3">
    <source>
        <dbReference type="Proteomes" id="UP000298030"/>
    </source>
</evidence>
<evidence type="ECO:0000313" key="2">
    <source>
        <dbReference type="EMBL" id="TEB22615.1"/>
    </source>
</evidence>
<dbReference type="EMBL" id="QPFP01000088">
    <property type="protein sequence ID" value="TEB22615.1"/>
    <property type="molecule type" value="Genomic_DNA"/>
</dbReference>
<evidence type="ECO:0000256" key="1">
    <source>
        <dbReference type="SAM" id="MobiDB-lite"/>
    </source>
</evidence>
<dbReference type="AlphaFoldDB" id="A0A4Y7SL91"/>
<gene>
    <name evidence="2" type="ORF">FA13DRAFT_1715926</name>
</gene>
<organism evidence="2 3">
    <name type="scientific">Coprinellus micaceus</name>
    <name type="common">Glistening ink-cap mushroom</name>
    <name type="synonym">Coprinus micaceus</name>
    <dbReference type="NCBI Taxonomy" id="71717"/>
    <lineage>
        <taxon>Eukaryota</taxon>
        <taxon>Fungi</taxon>
        <taxon>Dikarya</taxon>
        <taxon>Basidiomycota</taxon>
        <taxon>Agaricomycotina</taxon>
        <taxon>Agaricomycetes</taxon>
        <taxon>Agaricomycetidae</taxon>
        <taxon>Agaricales</taxon>
        <taxon>Agaricineae</taxon>
        <taxon>Psathyrellaceae</taxon>
        <taxon>Coprinellus</taxon>
    </lineage>
</organism>
<dbReference type="Proteomes" id="UP000298030">
    <property type="component" value="Unassembled WGS sequence"/>
</dbReference>
<name>A0A4Y7SL91_COPMI</name>
<protein>
    <submittedName>
        <fullName evidence="2">Uncharacterized protein</fullName>
    </submittedName>
</protein>
<accession>A0A4Y7SL91</accession>
<feature type="region of interest" description="Disordered" evidence="1">
    <location>
        <begin position="350"/>
        <end position="389"/>
    </location>
</feature>
<comment type="caution">
    <text evidence="2">The sequence shown here is derived from an EMBL/GenBank/DDBJ whole genome shotgun (WGS) entry which is preliminary data.</text>
</comment>